<sequence>MEQNLQQLIQQYKEVYYAYEHQYQLIHDFFYLVFLIPPIFAMVVLIYRDKITNFYNNLWYSIHKRSKIMSVKKNSNTSMFLGIFLGLIILAGLFSFGYYVLQVQPKEQFPIMLLLNAQGSLGNYPTSLIPGENTSVIVLVKNYEGKPELFMIKVYLVNSSSNITIGTYYNIVQYKGEWEQLIPFSIKDQGQYKVQFFLYYYDISSSSFRYTGVFTQLLVNVSL</sequence>
<reference evidence="3 4" key="1">
    <citation type="submission" date="2021-04" db="EMBL/GenBank/DDBJ databases">
        <title>Complete genome sequence of Stygiolobus sp. KN-1.</title>
        <authorList>
            <person name="Nakamura K."/>
            <person name="Sakai H."/>
            <person name="Kurosawa N."/>
        </authorList>
    </citation>
    <scope>NUCLEOTIDE SEQUENCE [LARGE SCALE GENOMIC DNA]</scope>
    <source>
        <strain evidence="3 4">KN-1</strain>
    </source>
</reference>
<dbReference type="RefSeq" id="WP_221289115.1">
    <property type="nucleotide sequence ID" value="NZ_AP024597.1"/>
</dbReference>
<feature type="transmembrane region" description="Helical" evidence="1">
    <location>
        <begin position="29"/>
        <end position="47"/>
    </location>
</feature>
<protein>
    <recommendedName>
        <fullName evidence="2">DUF1616 domain-containing protein</fullName>
    </recommendedName>
</protein>
<evidence type="ECO:0000313" key="3">
    <source>
        <dbReference type="EMBL" id="BCU69053.1"/>
    </source>
</evidence>
<evidence type="ECO:0000259" key="2">
    <source>
        <dbReference type="Pfam" id="PF07760"/>
    </source>
</evidence>
<dbReference type="Proteomes" id="UP000825123">
    <property type="component" value="Chromosome"/>
</dbReference>
<keyword evidence="4" id="KW-1185">Reference proteome</keyword>
<dbReference type="InterPro" id="IPR011674">
    <property type="entry name" value="DUF1616"/>
</dbReference>
<dbReference type="Pfam" id="PF07760">
    <property type="entry name" value="DUF1616"/>
    <property type="match status" value="1"/>
</dbReference>
<dbReference type="AlphaFoldDB" id="A0A8D5U4P7"/>
<keyword evidence="1" id="KW-0812">Transmembrane</keyword>
<proteinExistence type="predicted"/>
<keyword evidence="1" id="KW-0472">Membrane</keyword>
<keyword evidence="1" id="KW-1133">Transmembrane helix</keyword>
<gene>
    <name evidence="3" type="ORF">KN1_03500</name>
</gene>
<evidence type="ECO:0000256" key="1">
    <source>
        <dbReference type="SAM" id="Phobius"/>
    </source>
</evidence>
<dbReference type="KEGG" id="csty:KN1_03500"/>
<dbReference type="EMBL" id="AP024597">
    <property type="protein sequence ID" value="BCU69053.1"/>
    <property type="molecule type" value="Genomic_DNA"/>
</dbReference>
<dbReference type="GeneID" id="66162100"/>
<evidence type="ECO:0000313" key="4">
    <source>
        <dbReference type="Proteomes" id="UP000825123"/>
    </source>
</evidence>
<accession>A0A8D5U4P7</accession>
<feature type="transmembrane region" description="Helical" evidence="1">
    <location>
        <begin position="79"/>
        <end position="101"/>
    </location>
</feature>
<feature type="domain" description="DUF1616" evidence="2">
    <location>
        <begin position="65"/>
        <end position="204"/>
    </location>
</feature>
<name>A0A8D5U4P7_9CREN</name>
<organism evidence="3 4">
    <name type="scientific">Stygiolobus caldivivus</name>
    <dbReference type="NCBI Taxonomy" id="2824673"/>
    <lineage>
        <taxon>Archaea</taxon>
        <taxon>Thermoproteota</taxon>
        <taxon>Thermoprotei</taxon>
        <taxon>Sulfolobales</taxon>
        <taxon>Sulfolobaceae</taxon>
        <taxon>Stygiolobus</taxon>
    </lineage>
</organism>